<comment type="caution">
    <text evidence="1">The sequence shown here is derived from an EMBL/GenBank/DDBJ whole genome shotgun (WGS) entry which is preliminary data.</text>
</comment>
<protein>
    <submittedName>
        <fullName evidence="1">Uncharacterized protein</fullName>
    </submittedName>
</protein>
<organism evidence="1 2">
    <name type="scientific">Chloebia gouldiae</name>
    <name type="common">Gouldian finch</name>
    <name type="synonym">Erythrura gouldiae</name>
    <dbReference type="NCBI Taxonomy" id="44316"/>
    <lineage>
        <taxon>Eukaryota</taxon>
        <taxon>Metazoa</taxon>
        <taxon>Chordata</taxon>
        <taxon>Craniata</taxon>
        <taxon>Vertebrata</taxon>
        <taxon>Euteleostomi</taxon>
        <taxon>Archelosauria</taxon>
        <taxon>Archosauria</taxon>
        <taxon>Dinosauria</taxon>
        <taxon>Saurischia</taxon>
        <taxon>Theropoda</taxon>
        <taxon>Coelurosauria</taxon>
        <taxon>Aves</taxon>
        <taxon>Neognathae</taxon>
        <taxon>Neoaves</taxon>
        <taxon>Telluraves</taxon>
        <taxon>Australaves</taxon>
        <taxon>Passeriformes</taxon>
        <taxon>Passeroidea</taxon>
        <taxon>Passeridae</taxon>
        <taxon>Chloebia</taxon>
    </lineage>
</organism>
<proteinExistence type="predicted"/>
<dbReference type="Proteomes" id="UP000276834">
    <property type="component" value="Unassembled WGS sequence"/>
</dbReference>
<dbReference type="AlphaFoldDB" id="A0A3L8S538"/>
<reference evidence="1 2" key="1">
    <citation type="journal article" date="2018" name="Proc. R. Soc. B">
        <title>A non-coding region near Follistatin controls head colour polymorphism in the Gouldian finch.</title>
        <authorList>
            <person name="Toomey M.B."/>
            <person name="Marques C.I."/>
            <person name="Andrade P."/>
            <person name="Araujo P.M."/>
            <person name="Sabatino S."/>
            <person name="Gazda M.A."/>
            <person name="Afonso S."/>
            <person name="Lopes R.J."/>
            <person name="Corbo J.C."/>
            <person name="Carneiro M."/>
        </authorList>
    </citation>
    <scope>NUCLEOTIDE SEQUENCE [LARGE SCALE GENOMIC DNA]</scope>
    <source>
        <strain evidence="1">Red01</strain>
        <tissue evidence="1">Muscle</tissue>
    </source>
</reference>
<dbReference type="EMBL" id="QUSF01000061">
    <property type="protein sequence ID" value="RLV97266.1"/>
    <property type="molecule type" value="Genomic_DNA"/>
</dbReference>
<keyword evidence="2" id="KW-1185">Reference proteome</keyword>
<evidence type="ECO:0000313" key="2">
    <source>
        <dbReference type="Proteomes" id="UP000276834"/>
    </source>
</evidence>
<name>A0A3L8S538_CHLGU</name>
<evidence type="ECO:0000313" key="1">
    <source>
        <dbReference type="EMBL" id="RLV97266.1"/>
    </source>
</evidence>
<sequence>MARAALGQSSTWGAETGEALECHGVLTMQVLGGDGRVSDLPVLALKDDEDGFPGKLQQPPEPFPVRQMGDRMDILVIQEELVAMAVFQLRLHNEVDELSVIGGSGVGDLSVAVPVPEEHIQAALDIEHSQKHQKQQDQEGCQHRWHVPHRFCQDREGHASALGRALPLPQSPGARPMGRAGCASLPLLHLHLNLRGKNSTTPASGEGNIVEKRGGGQQHIQQLKSRSVPDGTCGTMSWGSSGTPGTARLGKGLESVFSFSLVSGGYTSVEYSVVLGREERGEKRLQCRQILKPDNPLAPSRASPTSVHYGDYCVFQSEFYS</sequence>
<accession>A0A3L8S538</accession>
<gene>
    <name evidence="1" type="ORF">DV515_00012005</name>
</gene>